<evidence type="ECO:0000313" key="3">
    <source>
        <dbReference type="EMBL" id="GAD56212.1"/>
    </source>
</evidence>
<dbReference type="InterPro" id="IPR002656">
    <property type="entry name" value="Acyl_transf_3_dom"/>
</dbReference>
<name>U2Z559_9RHOB</name>
<evidence type="ECO:0000259" key="2">
    <source>
        <dbReference type="Pfam" id="PF01757"/>
    </source>
</evidence>
<keyword evidence="1" id="KW-0472">Membrane</keyword>
<dbReference type="PANTHER" id="PTHR23028:SF53">
    <property type="entry name" value="ACYL_TRANSF_3 DOMAIN-CONTAINING PROTEIN"/>
    <property type="match status" value="1"/>
</dbReference>
<proteinExistence type="predicted"/>
<organism evidence="3 4">
    <name type="scientific">Limimaricola cinnabarinus LL-001</name>
    <dbReference type="NCBI Taxonomy" id="1337093"/>
    <lineage>
        <taxon>Bacteria</taxon>
        <taxon>Pseudomonadati</taxon>
        <taxon>Pseudomonadota</taxon>
        <taxon>Alphaproteobacteria</taxon>
        <taxon>Rhodobacterales</taxon>
        <taxon>Paracoccaceae</taxon>
        <taxon>Limimaricola</taxon>
    </lineage>
</organism>
<evidence type="ECO:0000256" key="1">
    <source>
        <dbReference type="SAM" id="Phobius"/>
    </source>
</evidence>
<keyword evidence="3" id="KW-0808">Transferase</keyword>
<feature type="transmembrane region" description="Helical" evidence="1">
    <location>
        <begin position="31"/>
        <end position="51"/>
    </location>
</feature>
<dbReference type="AlphaFoldDB" id="U2Z559"/>
<feature type="transmembrane region" description="Helical" evidence="1">
    <location>
        <begin position="223"/>
        <end position="241"/>
    </location>
</feature>
<feature type="transmembrane region" description="Helical" evidence="1">
    <location>
        <begin position="272"/>
        <end position="290"/>
    </location>
</feature>
<sequence>MRYRPEIDGLRAVAVVPVILFHAGFEAFGGGFVGVDIFFVISGYLITSILIKEMEAERFSLVDFYDRRARRILPALFLVSLVSAVFAWLLLLKHDFNDFFRSLVAVATFSSNIYFWLESDYFSTAAELKPMLHTWSLAVEEQYYILFPLILMAMWRYGRFVLLTLLATIFLLSFGYAQMIVDDRPMEAFFLLPTRAWEILVGAFCAFYLHSGRPTGSAMARQLFSGLGLGLIVMAVLAYSPDTPSPSIYMLAPTMGAAFVILFATEGTFARRLLSASPMVGIGLVSYSAYLWHQPIFSFVRHNSLEEPGAAVMILLSACAVFLAWLTWKFVETPFRRKSVSRRHIFIGSASGSALILAAGLAVHFNGAVNYGNGRFNLLDQEITLLDYESNNKALQKASWSVLREYADELEYVADRNDSNNDRKWFLPDDGRFNVLLVGNSHSKDLFNIMFLNPETSNHIRIGRYNAQIGELGPDHPFFESYSYKHADVVMVATRFDDRRGDVSNLQPLAERVLRDEKSIVLVKNIFEFPTLLGGKWTLFDMAVHQAIEAGIQDGDYISRMANEYYYEAFTAGDVDSRVIAANEEIQRLEGVDPRIIVLDRMDYICSRVERTCYSGSNQLEKYFPDYGHHTIAGATFFSSRVDEVDWLRPVLDLAQQIKS</sequence>
<keyword evidence="3" id="KW-0012">Acyltransferase</keyword>
<dbReference type="EMBL" id="BATB01000031">
    <property type="protein sequence ID" value="GAD56212.1"/>
    <property type="molecule type" value="Genomic_DNA"/>
</dbReference>
<dbReference type="RefSeq" id="WP_021694313.1">
    <property type="nucleotide sequence ID" value="NZ_BATB01000031.1"/>
</dbReference>
<feature type="transmembrane region" description="Helical" evidence="1">
    <location>
        <begin position="160"/>
        <end position="177"/>
    </location>
</feature>
<dbReference type="InterPro" id="IPR050879">
    <property type="entry name" value="Acyltransferase_3"/>
</dbReference>
<dbReference type="STRING" id="1337093.MBELCI_2264"/>
<keyword evidence="4" id="KW-1185">Reference proteome</keyword>
<comment type="caution">
    <text evidence="3">The sequence shown here is derived from an EMBL/GenBank/DDBJ whole genome shotgun (WGS) entry which is preliminary data.</text>
</comment>
<dbReference type="GO" id="GO:0009103">
    <property type="term" value="P:lipopolysaccharide biosynthetic process"/>
    <property type="evidence" value="ECO:0007669"/>
    <property type="project" value="TreeGrafter"/>
</dbReference>
<reference evidence="3" key="1">
    <citation type="journal article" date="2013" name="Genome Announc.">
        <title>Draft Genome Sequence of Loktanella cinnabarina LL-001T, Isolated from Deep-Sea Floor Sediment.</title>
        <authorList>
            <person name="Nishi S."/>
            <person name="Tsubouchi T."/>
            <person name="Takaki Y."/>
            <person name="Koyanagi R."/>
            <person name="Satoh N."/>
            <person name="Maruyama T."/>
            <person name="Hatada Y."/>
        </authorList>
    </citation>
    <scope>NUCLEOTIDE SEQUENCE [LARGE SCALE GENOMIC DNA]</scope>
    <source>
        <strain evidence="3">LL-001</strain>
    </source>
</reference>
<gene>
    <name evidence="3" type="ORF">MBELCI_2264</name>
</gene>
<feature type="transmembrane region" description="Helical" evidence="1">
    <location>
        <begin position="343"/>
        <end position="365"/>
    </location>
</feature>
<protein>
    <submittedName>
        <fullName evidence="3">Acyltransferase family protein</fullName>
    </submittedName>
</protein>
<feature type="transmembrane region" description="Helical" evidence="1">
    <location>
        <begin position="72"/>
        <end position="93"/>
    </location>
</feature>
<dbReference type="Proteomes" id="UP000016566">
    <property type="component" value="Unassembled WGS sequence"/>
</dbReference>
<feature type="domain" description="Acyltransferase 3" evidence="2">
    <location>
        <begin position="5"/>
        <end position="328"/>
    </location>
</feature>
<feature type="transmembrane region" description="Helical" evidence="1">
    <location>
        <begin position="310"/>
        <end position="331"/>
    </location>
</feature>
<keyword evidence="1" id="KW-0812">Transmembrane</keyword>
<feature type="transmembrane region" description="Helical" evidence="1">
    <location>
        <begin position="247"/>
        <end position="265"/>
    </location>
</feature>
<dbReference type="Pfam" id="PF01757">
    <property type="entry name" value="Acyl_transf_3"/>
    <property type="match status" value="1"/>
</dbReference>
<dbReference type="PANTHER" id="PTHR23028">
    <property type="entry name" value="ACETYLTRANSFERASE"/>
    <property type="match status" value="1"/>
</dbReference>
<accession>U2Z559</accession>
<evidence type="ECO:0000313" key="4">
    <source>
        <dbReference type="Proteomes" id="UP000016566"/>
    </source>
</evidence>
<feature type="transmembrane region" description="Helical" evidence="1">
    <location>
        <begin position="7"/>
        <end position="25"/>
    </location>
</feature>
<keyword evidence="1" id="KW-1133">Transmembrane helix</keyword>
<dbReference type="OrthoDB" id="9796461at2"/>
<dbReference type="GO" id="GO:0016747">
    <property type="term" value="F:acyltransferase activity, transferring groups other than amino-acyl groups"/>
    <property type="evidence" value="ECO:0007669"/>
    <property type="project" value="InterPro"/>
</dbReference>
<dbReference type="eggNOG" id="COG1835">
    <property type="taxonomic scope" value="Bacteria"/>
</dbReference>
<feature type="transmembrane region" description="Helical" evidence="1">
    <location>
        <begin position="189"/>
        <end position="211"/>
    </location>
</feature>
<dbReference type="GO" id="GO:0016020">
    <property type="term" value="C:membrane"/>
    <property type="evidence" value="ECO:0007669"/>
    <property type="project" value="TreeGrafter"/>
</dbReference>